<dbReference type="GO" id="GO:0048288">
    <property type="term" value="P:nuclear membrane fusion involved in karyogamy"/>
    <property type="evidence" value="ECO:0007669"/>
    <property type="project" value="UniProtKB-UniRule"/>
</dbReference>
<evidence type="ECO:0000256" key="2">
    <source>
        <dbReference type="ARBA" id="ARBA00010473"/>
    </source>
</evidence>
<dbReference type="GO" id="GO:0031965">
    <property type="term" value="C:nuclear membrane"/>
    <property type="evidence" value="ECO:0007669"/>
    <property type="project" value="UniProtKB-SubCell"/>
</dbReference>
<keyword evidence="6 11" id="KW-0256">Endoplasmic reticulum</keyword>
<evidence type="ECO:0000256" key="10">
    <source>
        <dbReference type="ARBA" id="ARBA00023242"/>
    </source>
</evidence>
<evidence type="ECO:0000256" key="8">
    <source>
        <dbReference type="ARBA" id="ARBA00023136"/>
    </source>
</evidence>
<feature type="transmembrane region" description="Helical" evidence="11">
    <location>
        <begin position="547"/>
        <end position="565"/>
    </location>
</feature>
<dbReference type="PANTHER" id="PTHR28012">
    <property type="entry name" value="NUCLEAR FUSION PROTEIN KAR5"/>
    <property type="match status" value="1"/>
</dbReference>
<dbReference type="PANTHER" id="PTHR28012:SF1">
    <property type="entry name" value="NUCLEAR FUSION PROTEIN KAR5"/>
    <property type="match status" value="1"/>
</dbReference>
<evidence type="ECO:0000256" key="7">
    <source>
        <dbReference type="ARBA" id="ARBA00022989"/>
    </source>
</evidence>
<dbReference type="GO" id="GO:0005789">
    <property type="term" value="C:endoplasmic reticulum membrane"/>
    <property type="evidence" value="ECO:0007669"/>
    <property type="project" value="UniProtKB-SubCell"/>
</dbReference>
<name>A0A0D2F1U7_CLAB1</name>
<comment type="subcellular location">
    <subcellularLocation>
        <location evidence="11">Endoplasmic reticulum membrane</location>
    </subcellularLocation>
    <subcellularLocation>
        <location evidence="11">Nucleus membrane</location>
    </subcellularLocation>
</comment>
<evidence type="ECO:0008006" key="14">
    <source>
        <dbReference type="Google" id="ProtNLM"/>
    </source>
</evidence>
<keyword evidence="5 11" id="KW-0732">Signal</keyword>
<dbReference type="RefSeq" id="XP_016622845.1">
    <property type="nucleotide sequence ID" value="XM_016760995.1"/>
</dbReference>
<dbReference type="OrthoDB" id="5311848at2759"/>
<evidence type="ECO:0000256" key="11">
    <source>
        <dbReference type="RuleBase" id="RU368082"/>
    </source>
</evidence>
<evidence type="ECO:0000256" key="3">
    <source>
        <dbReference type="ARBA" id="ARBA00022459"/>
    </source>
</evidence>
<accession>A0A0D2F1U7</accession>
<dbReference type="GO" id="GO:0000742">
    <property type="term" value="P:karyogamy involved in conjugation with cellular fusion"/>
    <property type="evidence" value="ECO:0007669"/>
    <property type="project" value="UniProtKB-UniRule"/>
</dbReference>
<sequence>MMYATMSSSPRSRVPSVVQVLVTVAVIFAAHAQAKFLKADLKWPGFRKFQDDLQPSLTDLLAFREPDNDPTFEKAIHVVNNLASQSTCHQAAAAQLLITCKTAGTSLSREQGKHELLERAQSVYAVRVAVCETGEGRAAVPSPCKPILDIPQRLDHEIDVVNSKVLASCLEALIAEHYYWTSYSNNRQDANTLCQATTIESTRLEALRSYQKLAQLLPEFRDAFGSTRSQWLTFLKEQQHEMRHVSKLLQENQDERQAQHRHELNTFRDAMNRAKEGLHDAFQTLKGAMAGTDAHVTHTSEALGHILADSAKLRDLLREAITTTGKQSAEVAAAQEQEMNNVRELALATTRALKNIQADAVVQDVGELLYRVRNSLDEISGAQSTQLARVGHHLQLSEELSAAYRANLALGERMKHVSASLASELDTASATAGRVSSKLDRVNQVLTRVEAASAILSSLFAVITIPCQMAEHLHLRLLGLFAMPALLASFWKPRKYSYILMAFYVFLESLISLVAEYHDKIIACLQHLSHQSRAMIWKSGFNVYCKQLGIAASGMVILLCCFLLGTHHTPPKSKATFPLKSIEEVEDLPIAKRFYSEDRLRNGKSLRLPRDRYRRAATVC</sequence>
<organism evidence="12 13">
    <name type="scientific">Cladophialophora bantiana (strain ATCC 10958 / CBS 173.52 / CDC B-1940 / NIH 8579)</name>
    <name type="common">Xylohypha bantiana</name>
    <dbReference type="NCBI Taxonomy" id="1442370"/>
    <lineage>
        <taxon>Eukaryota</taxon>
        <taxon>Fungi</taxon>
        <taxon>Dikarya</taxon>
        <taxon>Ascomycota</taxon>
        <taxon>Pezizomycotina</taxon>
        <taxon>Eurotiomycetes</taxon>
        <taxon>Chaetothyriomycetidae</taxon>
        <taxon>Chaetothyriales</taxon>
        <taxon>Herpotrichiellaceae</taxon>
        <taxon>Cladophialophora</taxon>
    </lineage>
</organism>
<evidence type="ECO:0000313" key="12">
    <source>
        <dbReference type="EMBL" id="KIW96176.1"/>
    </source>
</evidence>
<dbReference type="Proteomes" id="UP000053789">
    <property type="component" value="Unassembled WGS sequence"/>
</dbReference>
<evidence type="ECO:0000256" key="6">
    <source>
        <dbReference type="ARBA" id="ARBA00022824"/>
    </source>
</evidence>
<dbReference type="VEuPathDB" id="FungiDB:Z519_03243"/>
<evidence type="ECO:0000256" key="5">
    <source>
        <dbReference type="ARBA" id="ARBA00022729"/>
    </source>
</evidence>
<dbReference type="Pfam" id="PF04163">
    <property type="entry name" value="Tht1"/>
    <property type="match status" value="1"/>
</dbReference>
<dbReference type="EMBL" id="KN846983">
    <property type="protein sequence ID" value="KIW96176.1"/>
    <property type="molecule type" value="Genomic_DNA"/>
</dbReference>
<protein>
    <recommendedName>
        <fullName evidence="14">Nuclear fusion protein KAR5</fullName>
    </recommendedName>
</protein>
<evidence type="ECO:0000256" key="9">
    <source>
        <dbReference type="ARBA" id="ARBA00023180"/>
    </source>
</evidence>
<feature type="transmembrane region" description="Helical" evidence="11">
    <location>
        <begin position="473"/>
        <end position="491"/>
    </location>
</feature>
<dbReference type="InterPro" id="IPR007292">
    <property type="entry name" value="Nuclear_fusion_Kar5"/>
</dbReference>
<keyword evidence="13" id="KW-1185">Reference proteome</keyword>
<evidence type="ECO:0000256" key="4">
    <source>
        <dbReference type="ARBA" id="ARBA00022692"/>
    </source>
</evidence>
<comment type="similarity">
    <text evidence="2 11">Belongs to the KAR5 family.</text>
</comment>
<keyword evidence="3 11" id="KW-0415">Karyogamy</keyword>
<keyword evidence="9" id="KW-0325">Glycoprotein</keyword>
<dbReference type="HOGENOM" id="CLU_444833_0_0_1"/>
<keyword evidence="7 11" id="KW-1133">Transmembrane helix</keyword>
<feature type="transmembrane region" description="Helical" evidence="11">
    <location>
        <begin position="498"/>
        <end position="515"/>
    </location>
</feature>
<evidence type="ECO:0000256" key="1">
    <source>
        <dbReference type="ARBA" id="ARBA00003389"/>
    </source>
</evidence>
<keyword evidence="8 11" id="KW-0472">Membrane</keyword>
<gene>
    <name evidence="12" type="ORF">Z519_03243</name>
</gene>
<evidence type="ECO:0000313" key="13">
    <source>
        <dbReference type="Proteomes" id="UP000053789"/>
    </source>
</evidence>
<reference evidence="12" key="1">
    <citation type="submission" date="2015-01" db="EMBL/GenBank/DDBJ databases">
        <title>The Genome Sequence of Cladophialophora bantiana CBS 173.52.</title>
        <authorList>
            <consortium name="The Broad Institute Genomics Platform"/>
            <person name="Cuomo C."/>
            <person name="de Hoog S."/>
            <person name="Gorbushina A."/>
            <person name="Stielow B."/>
            <person name="Teixiera M."/>
            <person name="Abouelleil A."/>
            <person name="Chapman S.B."/>
            <person name="Priest M."/>
            <person name="Young S.K."/>
            <person name="Wortman J."/>
            <person name="Nusbaum C."/>
            <person name="Birren B."/>
        </authorList>
    </citation>
    <scope>NUCLEOTIDE SEQUENCE [LARGE SCALE GENOMIC DNA]</scope>
    <source>
        <strain evidence="12">CBS 173.52</strain>
    </source>
</reference>
<comment type="function">
    <text evidence="1 11">Required for nuclear membrane fusion during karyogamy.</text>
</comment>
<keyword evidence="4 11" id="KW-0812">Transmembrane</keyword>
<dbReference type="AlphaFoldDB" id="A0A0D2F1U7"/>
<keyword evidence="10 11" id="KW-0539">Nucleus</keyword>
<dbReference type="GeneID" id="27696171"/>
<proteinExistence type="inferred from homology"/>